<evidence type="ECO:0000256" key="2">
    <source>
        <dbReference type="ARBA" id="ARBA00023027"/>
    </source>
</evidence>
<proteinExistence type="predicted"/>
<dbReference type="InterPro" id="IPR002938">
    <property type="entry name" value="FAD-bd"/>
</dbReference>
<dbReference type="Pfam" id="PF01494">
    <property type="entry name" value="FAD_binding_3"/>
    <property type="match status" value="1"/>
</dbReference>
<accession>A0A369UWT9</accession>
<keyword evidence="1" id="KW-0560">Oxidoreductase</keyword>
<gene>
    <name evidence="5" type="ORF">DVZ84_35015</name>
</gene>
<dbReference type="PRINTS" id="PR00420">
    <property type="entry name" value="RNGMNOXGNASE"/>
</dbReference>
<keyword evidence="2" id="KW-0520">NAD</keyword>
<protein>
    <submittedName>
        <fullName evidence="5">FAD-dependent monooxygenase</fullName>
    </submittedName>
</protein>
<dbReference type="Gene3D" id="3.50.50.60">
    <property type="entry name" value="FAD/NAD(P)-binding domain"/>
    <property type="match status" value="2"/>
</dbReference>
<comment type="caution">
    <text evidence="5">The sequence shown here is derived from an EMBL/GenBank/DDBJ whole genome shotgun (WGS) entry which is preliminary data.</text>
</comment>
<keyword evidence="5" id="KW-0503">Monooxygenase</keyword>
<dbReference type="Proteomes" id="UP000253742">
    <property type="component" value="Unassembled WGS sequence"/>
</dbReference>
<reference evidence="5 6" key="1">
    <citation type="submission" date="2018-07" db="EMBL/GenBank/DDBJ databases">
        <title>Genome guided investigation of antibiotics producing actinomycetales strain isolated from a Macau mangrove ecosystem.</title>
        <authorList>
            <person name="Hu D."/>
        </authorList>
    </citation>
    <scope>NUCLEOTIDE SEQUENCE [LARGE SCALE GENOMIC DNA]</scope>
    <source>
        <strain evidence="5 6">2297</strain>
    </source>
</reference>
<feature type="domain" description="FAD-binding" evidence="4">
    <location>
        <begin position="22"/>
        <end position="367"/>
    </location>
</feature>
<dbReference type="InterPro" id="IPR036188">
    <property type="entry name" value="FAD/NAD-bd_sf"/>
</dbReference>
<dbReference type="PANTHER" id="PTHR43476">
    <property type="entry name" value="3-(3-HYDROXY-PHENYL)PROPIONATE/3-HYDROXYCINNAMIC ACID HYDROXYLASE"/>
    <property type="match status" value="1"/>
</dbReference>
<dbReference type="SUPFAM" id="SSF51905">
    <property type="entry name" value="FAD/NAD(P)-binding domain"/>
    <property type="match status" value="1"/>
</dbReference>
<evidence type="ECO:0000313" key="6">
    <source>
        <dbReference type="Proteomes" id="UP000253742"/>
    </source>
</evidence>
<dbReference type="PANTHER" id="PTHR43476:SF4">
    <property type="entry name" value="BLR0106 PROTEIN"/>
    <property type="match status" value="1"/>
</dbReference>
<evidence type="ECO:0000256" key="3">
    <source>
        <dbReference type="SAM" id="MobiDB-lite"/>
    </source>
</evidence>
<dbReference type="EMBL" id="QQBH01000041">
    <property type="protein sequence ID" value="RDD84475.1"/>
    <property type="molecule type" value="Genomic_DNA"/>
</dbReference>
<dbReference type="OrthoDB" id="4324356at2"/>
<dbReference type="InterPro" id="IPR050631">
    <property type="entry name" value="PheA/TfdB_FAD_monoxygenase"/>
</dbReference>
<dbReference type="RefSeq" id="WP_114533227.1">
    <property type="nucleotide sequence ID" value="NZ_QQBH01000041.1"/>
</dbReference>
<feature type="region of interest" description="Disordered" evidence="3">
    <location>
        <begin position="1"/>
        <end position="23"/>
    </location>
</feature>
<dbReference type="GO" id="GO:0071949">
    <property type="term" value="F:FAD binding"/>
    <property type="evidence" value="ECO:0007669"/>
    <property type="project" value="InterPro"/>
</dbReference>
<organism evidence="5 6">
    <name type="scientific">Streptomyces parvulus</name>
    <dbReference type="NCBI Taxonomy" id="146923"/>
    <lineage>
        <taxon>Bacteria</taxon>
        <taxon>Bacillati</taxon>
        <taxon>Actinomycetota</taxon>
        <taxon>Actinomycetes</taxon>
        <taxon>Kitasatosporales</taxon>
        <taxon>Streptomycetaceae</taxon>
        <taxon>Streptomyces</taxon>
    </lineage>
</organism>
<evidence type="ECO:0000313" key="5">
    <source>
        <dbReference type="EMBL" id="RDD84475.1"/>
    </source>
</evidence>
<dbReference type="GO" id="GO:0004497">
    <property type="term" value="F:monooxygenase activity"/>
    <property type="evidence" value="ECO:0007669"/>
    <property type="project" value="UniProtKB-KW"/>
</dbReference>
<evidence type="ECO:0000259" key="4">
    <source>
        <dbReference type="Pfam" id="PF01494"/>
    </source>
</evidence>
<name>A0A369UWT9_9ACTN</name>
<dbReference type="AlphaFoldDB" id="A0A369UWT9"/>
<evidence type="ECO:0000256" key="1">
    <source>
        <dbReference type="ARBA" id="ARBA00023002"/>
    </source>
</evidence>
<sequence length="437" mass="45170">MSEPSGTEHGPLPRPAGPADPEVAIVGAGPAGLLLGLLLGLRGRRVLLIEREDEPVPGGPGNGICPILQPATLGILDRLGLLPELTANTTAVTHGEVAGGGVTVASYAYADLPGAPVAHALPTSIVRLRDVLAAAVRALPGTEVVYGATVRALVRREGAAPDVRGLELEDARGVRTLYPSLIVGCDGKRSAVREMAGISATARAFQRGYTELRLPLPGSWGPVMRAAFTADGYVLGTPIADETLLFAWITDPDTAGEAVDGPLEALAERYAQAAPQAADWIREHTTDRSQVREFLHHIVRPERWTDGNVVLVGDSAHGVHVYGGQGLNLSLQDAACVATAADQAMTAGDTAALHRFEALRRPFTEAFQDMQEAHLDALAARAGGAASPDAGEGAGHLPDFAPLALGQSELRAAFAAAVPEGARSLPAAVSVGTGARP</sequence>